<evidence type="ECO:0000256" key="2">
    <source>
        <dbReference type="ARBA" id="ARBA00022692"/>
    </source>
</evidence>
<dbReference type="SUPFAM" id="SSF144083">
    <property type="entry name" value="Magnesium transport protein CorA, transmembrane region"/>
    <property type="match status" value="1"/>
</dbReference>
<feature type="transmembrane region" description="Helical" evidence="5">
    <location>
        <begin position="442"/>
        <end position="465"/>
    </location>
</feature>
<feature type="transmembrane region" description="Helical" evidence="5">
    <location>
        <begin position="377"/>
        <end position="397"/>
    </location>
</feature>
<keyword evidence="2 5" id="KW-0812">Transmembrane</keyword>
<gene>
    <name evidence="6" type="ORF">HDK90DRAFT_75654</name>
</gene>
<dbReference type="InterPro" id="IPR002523">
    <property type="entry name" value="MgTranspt_CorA/ZnTranspt_ZntB"/>
</dbReference>
<proteinExistence type="predicted"/>
<evidence type="ECO:0000313" key="6">
    <source>
        <dbReference type="EMBL" id="KAK8226089.1"/>
    </source>
</evidence>
<evidence type="ECO:0000256" key="1">
    <source>
        <dbReference type="ARBA" id="ARBA00004141"/>
    </source>
</evidence>
<dbReference type="Gene3D" id="1.20.58.340">
    <property type="entry name" value="Magnesium transport protein CorA, transmembrane region"/>
    <property type="match status" value="1"/>
</dbReference>
<evidence type="ECO:0000256" key="5">
    <source>
        <dbReference type="SAM" id="Phobius"/>
    </source>
</evidence>
<accession>A0ABR1YD43</accession>
<evidence type="ECO:0000256" key="3">
    <source>
        <dbReference type="ARBA" id="ARBA00022989"/>
    </source>
</evidence>
<evidence type="ECO:0000256" key="4">
    <source>
        <dbReference type="ARBA" id="ARBA00023136"/>
    </source>
</evidence>
<feature type="transmembrane region" description="Helical" evidence="5">
    <location>
        <begin position="559"/>
        <end position="579"/>
    </location>
</feature>
<protein>
    <submittedName>
        <fullName evidence="6">Uncharacterized protein</fullName>
    </submittedName>
</protein>
<keyword evidence="4 5" id="KW-0472">Membrane</keyword>
<evidence type="ECO:0000313" key="7">
    <source>
        <dbReference type="Proteomes" id="UP001492380"/>
    </source>
</evidence>
<dbReference type="Pfam" id="PF01544">
    <property type="entry name" value="CorA"/>
    <property type="match status" value="1"/>
</dbReference>
<keyword evidence="7" id="KW-1185">Reference proteome</keyword>
<keyword evidence="3 5" id="KW-1133">Transmembrane helix</keyword>
<dbReference type="Proteomes" id="UP001492380">
    <property type="component" value="Unassembled WGS sequence"/>
</dbReference>
<sequence>MGKFPEDEDYKKLAKSFRFIAKTPHRGAFGSLASYLGYTQHSGLSDLKLPNDLTWYSCFESFRTLLQKNAESDFDLLLIFGGSPKKIQETFTFMQKLSPSNHTRLAEAIKTIRRLVILEATLEWNLFPKDIDKISKLLDSRKPHNTAWKARLPSQQACSEYGPLITKRDMFTFRFPSEDTIESFATDLRVYVFRPYGRAPRIETLNISLFYRQSTQSRKILVVAENPQPFADLSEAQAWHQQFMEIVAVAVSHMRESYIKFVRKASEERNQMDTEGRLFPSGSKLQHMLHLKDCLKAAMSTCEANMEILGRLVEFLRESLEDPIATQYADRLHAIEALSDDLEYLVGEMESFISDIDRIRRTTREQLDLVQMRRTTVLTLFAGLYIPMSFVTSFFGMNLNQSQPWEISRTNYTYLDPDTNSIVRRNETMEKDNGNRSFSLSLYWAIAVPLTFGTILFPLLCGVFLRWSLQMVSKSRLWWRLFAALIGLLFLQASVMFGPYFPLSWICLGIFGLIFLWQLSSSILRKNWGAIGYWLVMSAILTGITCPGWLFFWDWSAATLFWLYAGPIFWLLLGLGWWLKPNWYYRWDEKRPKSKAL</sequence>
<name>A0ABR1YD43_9PEZI</name>
<dbReference type="EMBL" id="JBBWRZ010000011">
    <property type="protein sequence ID" value="KAK8226089.1"/>
    <property type="molecule type" value="Genomic_DNA"/>
</dbReference>
<comment type="caution">
    <text evidence="6">The sequence shown here is derived from an EMBL/GenBank/DDBJ whole genome shotgun (WGS) entry which is preliminary data.</text>
</comment>
<feature type="transmembrane region" description="Helical" evidence="5">
    <location>
        <begin position="503"/>
        <end position="519"/>
    </location>
</feature>
<dbReference type="InterPro" id="IPR045863">
    <property type="entry name" value="CorA_TM1_TM2"/>
</dbReference>
<feature type="transmembrane region" description="Helical" evidence="5">
    <location>
        <begin position="477"/>
        <end position="497"/>
    </location>
</feature>
<comment type="subcellular location">
    <subcellularLocation>
        <location evidence="1">Membrane</location>
        <topology evidence="1">Multi-pass membrane protein</topology>
    </subcellularLocation>
</comment>
<organism evidence="6 7">
    <name type="scientific">Phyllosticta capitalensis</name>
    <dbReference type="NCBI Taxonomy" id="121624"/>
    <lineage>
        <taxon>Eukaryota</taxon>
        <taxon>Fungi</taxon>
        <taxon>Dikarya</taxon>
        <taxon>Ascomycota</taxon>
        <taxon>Pezizomycotina</taxon>
        <taxon>Dothideomycetes</taxon>
        <taxon>Dothideomycetes incertae sedis</taxon>
        <taxon>Botryosphaeriales</taxon>
        <taxon>Phyllostictaceae</taxon>
        <taxon>Phyllosticta</taxon>
    </lineage>
</organism>
<reference evidence="6 7" key="1">
    <citation type="submission" date="2024-04" db="EMBL/GenBank/DDBJ databases">
        <title>Phyllosticta paracitricarpa is synonymous to the EU quarantine fungus P. citricarpa based on phylogenomic analyses.</title>
        <authorList>
            <consortium name="Lawrence Berkeley National Laboratory"/>
            <person name="Van Ingen-Buijs V.A."/>
            <person name="Van Westerhoven A.C."/>
            <person name="Haridas S."/>
            <person name="Skiadas P."/>
            <person name="Martin F."/>
            <person name="Groenewald J.Z."/>
            <person name="Crous P.W."/>
            <person name="Seidl M.F."/>
        </authorList>
    </citation>
    <scope>NUCLEOTIDE SEQUENCE [LARGE SCALE GENOMIC DNA]</scope>
    <source>
        <strain evidence="6 7">CBS 123374</strain>
    </source>
</reference>
<feature type="transmembrane region" description="Helical" evidence="5">
    <location>
        <begin position="531"/>
        <end position="553"/>
    </location>
</feature>